<keyword evidence="3" id="KW-1185">Reference proteome</keyword>
<dbReference type="PROSITE" id="PS51781">
    <property type="entry name" value="SH3B"/>
    <property type="match status" value="1"/>
</dbReference>
<evidence type="ECO:0000313" key="3">
    <source>
        <dbReference type="Proteomes" id="UP000243819"/>
    </source>
</evidence>
<dbReference type="InterPro" id="IPR003646">
    <property type="entry name" value="SH3-like_bac-type"/>
</dbReference>
<sequence>MKKRKKCLKSTVSLNVRADATTDSERVGSFSPGQEVIITGQVNNGWYRVDYLGRVAYVHGNYLSDQR</sequence>
<gene>
    <name evidence="2" type="ORF">SAMN03080614_100921</name>
</gene>
<dbReference type="Gene3D" id="2.30.30.40">
    <property type="entry name" value="SH3 Domains"/>
    <property type="match status" value="1"/>
</dbReference>
<organism evidence="2 3">
    <name type="scientific">Anaerobranca gottschalkii DSM 13577</name>
    <dbReference type="NCBI Taxonomy" id="1120990"/>
    <lineage>
        <taxon>Bacteria</taxon>
        <taxon>Bacillati</taxon>
        <taxon>Bacillota</taxon>
        <taxon>Clostridia</taxon>
        <taxon>Eubacteriales</taxon>
        <taxon>Proteinivoracaceae</taxon>
        <taxon>Anaerobranca</taxon>
    </lineage>
</organism>
<dbReference type="AlphaFoldDB" id="A0A1H9ZJ08"/>
<dbReference type="InterPro" id="IPR036028">
    <property type="entry name" value="SH3-like_dom_sf"/>
</dbReference>
<dbReference type="STRING" id="1120990.SAMN03080614_100921"/>
<dbReference type="SMART" id="SM00287">
    <property type="entry name" value="SH3b"/>
    <property type="match status" value="1"/>
</dbReference>
<feature type="domain" description="SH3b" evidence="1">
    <location>
        <begin position="4"/>
        <end position="67"/>
    </location>
</feature>
<proteinExistence type="predicted"/>
<name>A0A1H9ZJ08_9FIRM</name>
<accession>A0A1H9ZJ08</accession>
<dbReference type="RefSeq" id="WP_177159693.1">
    <property type="nucleotide sequence ID" value="NZ_FOIF01000009.1"/>
</dbReference>
<dbReference type="Pfam" id="PF08239">
    <property type="entry name" value="SH3_3"/>
    <property type="match status" value="1"/>
</dbReference>
<reference evidence="3" key="1">
    <citation type="submission" date="2016-10" db="EMBL/GenBank/DDBJ databases">
        <authorList>
            <person name="Varghese N."/>
            <person name="Submissions S."/>
        </authorList>
    </citation>
    <scope>NUCLEOTIDE SEQUENCE [LARGE SCALE GENOMIC DNA]</scope>
    <source>
        <strain evidence="3">DSM 13577</strain>
    </source>
</reference>
<protein>
    <submittedName>
        <fullName evidence="2">SH3 domain-containing protein</fullName>
    </submittedName>
</protein>
<dbReference type="SUPFAM" id="SSF50044">
    <property type="entry name" value="SH3-domain"/>
    <property type="match status" value="1"/>
</dbReference>
<dbReference type="EMBL" id="FOIF01000009">
    <property type="protein sequence ID" value="SES80821.1"/>
    <property type="molecule type" value="Genomic_DNA"/>
</dbReference>
<evidence type="ECO:0000313" key="2">
    <source>
        <dbReference type="EMBL" id="SES80821.1"/>
    </source>
</evidence>
<dbReference type="Proteomes" id="UP000243819">
    <property type="component" value="Unassembled WGS sequence"/>
</dbReference>
<evidence type="ECO:0000259" key="1">
    <source>
        <dbReference type="PROSITE" id="PS51781"/>
    </source>
</evidence>